<dbReference type="EMBL" id="GDID01004498">
    <property type="protein sequence ID" value="JAP92108.1"/>
    <property type="molecule type" value="Transcribed_RNA"/>
</dbReference>
<dbReference type="InterPro" id="IPR011249">
    <property type="entry name" value="Metalloenz_LuxS/M16"/>
</dbReference>
<dbReference type="InterPro" id="IPR013578">
    <property type="entry name" value="Peptidase_M16C_assoc"/>
</dbReference>
<dbReference type="Gene3D" id="3.30.830.10">
    <property type="entry name" value="Metalloenzyme, LuxS/M16 peptidase-like"/>
    <property type="match status" value="4"/>
</dbReference>
<dbReference type="Pfam" id="PF22516">
    <property type="entry name" value="PreP_C"/>
    <property type="match status" value="1"/>
</dbReference>
<keyword evidence="3" id="KW-0378">Hydrolase</keyword>
<dbReference type="SMART" id="SM01264">
    <property type="entry name" value="M16C_associated"/>
    <property type="match status" value="1"/>
</dbReference>
<organism evidence="3">
    <name type="scientific">Trepomonas sp. PC1</name>
    <dbReference type="NCBI Taxonomy" id="1076344"/>
    <lineage>
        <taxon>Eukaryota</taxon>
        <taxon>Metamonada</taxon>
        <taxon>Diplomonadida</taxon>
        <taxon>Hexamitidae</taxon>
        <taxon>Hexamitinae</taxon>
        <taxon>Trepomonas</taxon>
    </lineage>
</organism>
<dbReference type="GO" id="GO:0016485">
    <property type="term" value="P:protein processing"/>
    <property type="evidence" value="ECO:0007669"/>
    <property type="project" value="TreeGrafter"/>
</dbReference>
<dbReference type="Pfam" id="PF08367">
    <property type="entry name" value="M16C_assoc"/>
    <property type="match status" value="1"/>
</dbReference>
<feature type="non-terminal residue" evidence="3">
    <location>
        <position position="1"/>
    </location>
</feature>
<proteinExistence type="predicted"/>
<keyword evidence="3" id="KW-0482">Metalloprotease</keyword>
<feature type="domain" description="Peptidase M16C associated" evidence="2">
    <location>
        <begin position="442"/>
        <end position="685"/>
    </location>
</feature>
<dbReference type="InterPro" id="IPR007863">
    <property type="entry name" value="Peptidase_M16_C"/>
</dbReference>
<feature type="coiled-coil region" evidence="1">
    <location>
        <begin position="450"/>
        <end position="489"/>
    </location>
</feature>
<dbReference type="PANTHER" id="PTHR43016">
    <property type="entry name" value="PRESEQUENCE PROTEASE"/>
    <property type="match status" value="1"/>
</dbReference>
<dbReference type="InterPro" id="IPR055130">
    <property type="entry name" value="PreP_C"/>
</dbReference>
<evidence type="ECO:0000259" key="2">
    <source>
        <dbReference type="SMART" id="SM01264"/>
    </source>
</evidence>
<accession>A0A146K6S3</accession>
<dbReference type="PANTHER" id="PTHR43016:SF13">
    <property type="entry name" value="PRESEQUENCE PROTEASE, MITOCHONDRIAL"/>
    <property type="match status" value="1"/>
</dbReference>
<keyword evidence="1" id="KW-0175">Coiled coil</keyword>
<keyword evidence="3" id="KW-0645">Protease</keyword>
<sequence length="908" mass="104035">KNTYQLPSQNSQLQELVHNKTQMPIFIVKPPATMLENAFGINFYTPQNHSKGVQHICEHSVLCGSKRYQVKEPFSNLLQSSLQTFLNAMTFTQHTCYPVMTRCYQDFLNLMSVYLDAVLNPTMLSDERIFKQEGYHLHLENIDDELKYSGVVLNEMRGDKSDVESASQAQLQKNLMHGTSMGFESGGEPDEIIQLTYKEFCEFHDKYYKPSNGSIFIMTRFDTAEILSVIDSFLSDFEYTKPIELKVEVPSPIQLDTLKVDSENSYLFRGIYSEHVSKISTIEFYALRLLDYLLHDCSSAVVKQAVEGKFCESFESVLDDSDGYIIVTQKFINFTSQEVLDEVKKVYQNVINGGYLTEQLVKGVVNHLMIENMQIGGDYGVNFMMQVFRFQISGKTGAEIAEYLDFKRFLGQIETMEWEKLEKMLIQTVKKYFLDEKSVLIVEPCEGMQEEQQKAEALKMQQLKQQLTEQQLLDIIEDTQRTISRQEEKDSPEAVASLPTLNSSHLEGILSEMKTLKFKVQNNVHFLKSDSEVINCQLRFFPEVASVKEMQFISLLASLLSNVDLTIMDLSQLTQEITKCTGGINFSTDSFQGEFQFVVDFQCLENKFAAATEIVHQILSKTDLTNEKRVKNLYKKELSELQGQMEGDEISEMLTCLNAASILKSSVIEDATSGFAYLEFLKGKLNLGESLTSALKQTNKAHCEVFITCKQEIFDKLNLQYLQYNFEEMRQNCDFVQLIEPKVVKIQSDVNFVYKTMKIDQITPQLLLANQIVSKKFLWDVIRVKNGAYGAGVYITQQKSIQLFSYRDPNSDKTIEVFDSIWEYLEKLEITDEELDQLKIGTIGERQPPSSPEERLEKAVTYLYQGVNPGLYADLVDNVRFVTIQGVKDQIKIFKQFNEIQPTIGLGK</sequence>
<protein>
    <submittedName>
        <fullName evidence="3">Metalloprotease, insulinase family protein</fullName>
    </submittedName>
</protein>
<dbReference type="GO" id="GO:0046872">
    <property type="term" value="F:metal ion binding"/>
    <property type="evidence" value="ECO:0007669"/>
    <property type="project" value="InterPro"/>
</dbReference>
<evidence type="ECO:0000256" key="1">
    <source>
        <dbReference type="SAM" id="Coils"/>
    </source>
</evidence>
<reference evidence="3" key="1">
    <citation type="submission" date="2015-07" db="EMBL/GenBank/DDBJ databases">
        <title>Adaptation to a free-living lifestyle via gene acquisitions in the diplomonad Trepomonas sp. PC1.</title>
        <authorList>
            <person name="Xu F."/>
            <person name="Jerlstrom-Hultqvist J."/>
            <person name="Kolisko M."/>
            <person name="Simpson A.G.B."/>
            <person name="Roger A.J."/>
            <person name="Svard S.G."/>
            <person name="Andersson J.O."/>
        </authorList>
    </citation>
    <scope>NUCLEOTIDE SEQUENCE</scope>
    <source>
        <strain evidence="3">PC1</strain>
    </source>
</reference>
<dbReference type="Pfam" id="PF05193">
    <property type="entry name" value="Peptidase_M16_C"/>
    <property type="match status" value="1"/>
</dbReference>
<dbReference type="AlphaFoldDB" id="A0A146K6S3"/>
<name>A0A146K6S3_9EUKA</name>
<gene>
    <name evidence="3" type="ORF">TPC1_16054</name>
</gene>
<dbReference type="GO" id="GO:0004222">
    <property type="term" value="F:metalloendopeptidase activity"/>
    <property type="evidence" value="ECO:0007669"/>
    <property type="project" value="TreeGrafter"/>
</dbReference>
<evidence type="ECO:0000313" key="3">
    <source>
        <dbReference type="EMBL" id="JAP92108.1"/>
    </source>
</evidence>
<dbReference type="SUPFAM" id="SSF63411">
    <property type="entry name" value="LuxS/MPP-like metallohydrolase"/>
    <property type="match status" value="4"/>
</dbReference>